<keyword evidence="5" id="KW-0143">Chaperone</keyword>
<dbReference type="Gene3D" id="3.30.260.10">
    <property type="entry name" value="TCP-1-like chaperonin intermediate domain"/>
    <property type="match status" value="1"/>
</dbReference>
<evidence type="ECO:0000256" key="1">
    <source>
        <dbReference type="ARBA" id="ARBA00006607"/>
    </source>
</evidence>
<proteinExistence type="inferred from homology"/>
<dbReference type="Proteomes" id="UP000272155">
    <property type="component" value="Segment"/>
</dbReference>
<dbReference type="Gene3D" id="1.10.560.10">
    <property type="entry name" value="GroEL-like equatorial domain"/>
    <property type="match status" value="1"/>
</dbReference>
<reference evidence="6 7" key="1">
    <citation type="submission" date="2012-11" db="EMBL/GenBank/DDBJ databases">
        <title>Complete genome sequence of a novel phiKZ-like Vibrio phage.</title>
        <authorList>
            <person name="Luo Z."/>
            <person name="Yu Y."/>
        </authorList>
    </citation>
    <scope>NUCLEOTIDE SEQUENCE [LARGE SCALE GENOMIC DNA]</scope>
</reference>
<dbReference type="Pfam" id="PF00118">
    <property type="entry name" value="Cpn60_TCP1"/>
    <property type="match status" value="1"/>
</dbReference>
<dbReference type="InterPro" id="IPR017998">
    <property type="entry name" value="Chaperone_TCP-1"/>
</dbReference>
<evidence type="ECO:0000313" key="6">
    <source>
        <dbReference type="EMBL" id="AGB07296.1"/>
    </source>
</evidence>
<dbReference type="InterPro" id="IPR027409">
    <property type="entry name" value="GroEL-like_apical_dom_sf"/>
</dbReference>
<protein>
    <submittedName>
        <fullName evidence="6">Chaperonin</fullName>
    </submittedName>
</protein>
<dbReference type="SUPFAM" id="SSF48592">
    <property type="entry name" value="GroEL equatorial domain-like"/>
    <property type="match status" value="1"/>
</dbReference>
<evidence type="ECO:0000256" key="5">
    <source>
        <dbReference type="ARBA" id="ARBA00023186"/>
    </source>
</evidence>
<evidence type="ECO:0000256" key="3">
    <source>
        <dbReference type="ARBA" id="ARBA00022741"/>
    </source>
</evidence>
<sequence length="519" mass="57442">MYVNYKETQTLKDETVREVCGAVKSTMGPDGNIVVCDKSGRPHPTKDGVTVAKAMRFDDPTKDLISTMIAECCLRTDRVCGDGTTTTAFLLNEFYTRFKHQISFRTKKLLRQYTDEVLEVLKMMSTEVDIDSTLLADVLLTTSNNDEVIVNKILEVYRENPHLPDLEFRDSGDDQDQVQYRNGCTWPGGFNSPDMSDLGTGLTEQFHGRGDYRPILVADKIRGLDSKEEVLKFVELTQDFVKAGGTYLIICRGADELTEAAIKQMNSTVGRKAFKIIKINAAGSSGISLVNDIALVLGTEMMTELMSNENVYKDDRQFPMVSVNITQFSVHGVLGEHQMNLDRAIDAVKKQIAELDVEQRNSALGKIINSRLNILSGGSVTIYVGGVTESDIKERRDRFEDVGRVCRSALSNGVLQGCGYSLAQVAKVLETKYPECDIADTYASVLRQQTVYLMQKDFDDIKEYVNLATGEVGATPGEINVWDAALATCTALEAAVSMAITLMDTDSIIMNSRLSEVHI</sequence>
<dbReference type="GO" id="GO:0140662">
    <property type="term" value="F:ATP-dependent protein folding chaperone"/>
    <property type="evidence" value="ECO:0007669"/>
    <property type="project" value="InterPro"/>
</dbReference>
<dbReference type="InterPro" id="IPR027410">
    <property type="entry name" value="TCP-1-like_intermed_sf"/>
</dbReference>
<dbReference type="Gene3D" id="3.50.7.10">
    <property type="entry name" value="GroEL"/>
    <property type="match status" value="1"/>
</dbReference>
<evidence type="ECO:0000256" key="2">
    <source>
        <dbReference type="ARBA" id="ARBA00008020"/>
    </source>
</evidence>
<evidence type="ECO:0000313" key="7">
    <source>
        <dbReference type="Proteomes" id="UP000272155"/>
    </source>
</evidence>
<keyword evidence="4" id="KW-0067">ATP-binding</keyword>
<dbReference type="PANTHER" id="PTHR45633">
    <property type="entry name" value="60 KDA HEAT SHOCK PROTEIN, MITOCHONDRIAL"/>
    <property type="match status" value="1"/>
</dbReference>
<evidence type="ECO:0000256" key="4">
    <source>
        <dbReference type="ARBA" id="ARBA00022840"/>
    </source>
</evidence>
<dbReference type="GeneID" id="40103058"/>
<dbReference type="GO" id="GO:0042026">
    <property type="term" value="P:protein refolding"/>
    <property type="evidence" value="ECO:0007669"/>
    <property type="project" value="InterPro"/>
</dbReference>
<dbReference type="InterPro" id="IPR027413">
    <property type="entry name" value="GROEL-like_equatorial_sf"/>
</dbReference>
<dbReference type="EMBL" id="KC131130">
    <property type="protein sequence ID" value="AGB07296.1"/>
    <property type="molecule type" value="Genomic_DNA"/>
</dbReference>
<dbReference type="SUPFAM" id="SSF54849">
    <property type="entry name" value="GroEL-intermediate domain like"/>
    <property type="match status" value="1"/>
</dbReference>
<dbReference type="RefSeq" id="YP_009626158.1">
    <property type="nucleotide sequence ID" value="NC_042136.1"/>
</dbReference>
<dbReference type="InterPro" id="IPR002423">
    <property type="entry name" value="Cpn60/GroEL/TCP-1"/>
</dbReference>
<dbReference type="PRINTS" id="PR00304">
    <property type="entry name" value="TCOMPLEXTCP1"/>
</dbReference>
<dbReference type="InterPro" id="IPR001844">
    <property type="entry name" value="Cpn60/GroEL"/>
</dbReference>
<dbReference type="GO" id="GO:0005524">
    <property type="term" value="F:ATP binding"/>
    <property type="evidence" value="ECO:0007669"/>
    <property type="project" value="UniProtKB-KW"/>
</dbReference>
<accession>V9M0D1</accession>
<comment type="similarity">
    <text evidence="2">Belongs to the TCP-1 chaperonin family.</text>
</comment>
<organism evidence="6 7">
    <name type="scientific">Vibrio phage VP4B</name>
    <dbReference type="NCBI Taxonomy" id="1262540"/>
    <lineage>
        <taxon>Viruses</taxon>
        <taxon>Duplodnaviria</taxon>
        <taxon>Heunggongvirae</taxon>
        <taxon>Uroviricota</taxon>
        <taxon>Caudoviricetes</taxon>
        <taxon>Chimalliviridae</taxon>
        <taxon>Gorgonvirinae</taxon>
        <taxon>Tidunavirus</taxon>
        <taxon>Tidunavirus VP4B</taxon>
    </lineage>
</organism>
<dbReference type="OrthoDB" id="5098at10239"/>
<comment type="similarity">
    <text evidence="1">Belongs to the chaperonin (HSP60) family.</text>
</comment>
<keyword evidence="3" id="KW-0547">Nucleotide-binding</keyword>
<keyword evidence="7" id="KW-1185">Reference proteome</keyword>
<name>V9M0D1_9CAUD</name>
<dbReference type="KEGG" id="vg:40103058"/>